<dbReference type="GO" id="GO:0006511">
    <property type="term" value="P:ubiquitin-dependent protein catabolic process"/>
    <property type="evidence" value="ECO:0007669"/>
    <property type="project" value="TreeGrafter"/>
</dbReference>
<dbReference type="SUPFAM" id="SSF46934">
    <property type="entry name" value="UBA-like"/>
    <property type="match status" value="1"/>
</dbReference>
<dbReference type="GO" id="GO:0031593">
    <property type="term" value="F:polyubiquitin modification-dependent protein binding"/>
    <property type="evidence" value="ECO:0007669"/>
    <property type="project" value="TreeGrafter"/>
</dbReference>
<feature type="region of interest" description="Disordered" evidence="1">
    <location>
        <begin position="185"/>
        <end position="236"/>
    </location>
</feature>
<evidence type="ECO:0000259" key="3">
    <source>
        <dbReference type="PROSITE" id="PS50053"/>
    </source>
</evidence>
<proteinExistence type="predicted"/>
<dbReference type="Gene3D" id="1.10.8.10">
    <property type="entry name" value="DNA helicase RuvA subunit, C-terminal domain"/>
    <property type="match status" value="1"/>
</dbReference>
<dbReference type="InterPro" id="IPR000626">
    <property type="entry name" value="Ubiquitin-like_dom"/>
</dbReference>
<dbReference type="InterPro" id="IPR009060">
    <property type="entry name" value="UBA-like_sf"/>
</dbReference>
<dbReference type="GO" id="GO:0005829">
    <property type="term" value="C:cytosol"/>
    <property type="evidence" value="ECO:0007669"/>
    <property type="project" value="TreeGrafter"/>
</dbReference>
<evidence type="ECO:0000313" key="5">
    <source>
        <dbReference type="Proteomes" id="UP000440578"/>
    </source>
</evidence>
<dbReference type="CDD" id="cd14291">
    <property type="entry name" value="UBA1_NUB1_like"/>
    <property type="match status" value="1"/>
</dbReference>
<sequence length="332" mass="34503">MVSVRFCCRSADGVGKETVQLPPSCLAQPVQAVRSTAAHMLGLTPSQLELVYRGRPLLDDRPLSSYELSAASVLHGFRRPADADTATAAAPTEPADGTQLAWTLQRHTQDPVRRHAFTQRLVRPETLDRLLAAVPGLEDDPIALALLQEPGLLLQVASPRTNVKRLVAAHPVLATAASQLASLLGEGSSGTERGRPGPSDSRAAPRVAEERPMEQGSFDDDDGDDEPAAAAAGGAAPPITREQLASALAAAVPNLASAAAAAAQGSAGGACTGGGRSPFTASAFHRQAVDEAAVRQLLELGITDSEALVRQALLVSEGNIDHAVEFIYSSLQ</sequence>
<reference evidence="4 5" key="1">
    <citation type="submission" date="2019-07" db="EMBL/GenBank/DDBJ databases">
        <title>Draft genome assembly of a fouling barnacle, Amphibalanus amphitrite (Darwin, 1854): The first reference genome for Thecostraca.</title>
        <authorList>
            <person name="Kim W."/>
        </authorList>
    </citation>
    <scope>NUCLEOTIDE SEQUENCE [LARGE SCALE GENOMIC DNA]</scope>
    <source>
        <strain evidence="4">SNU_AA5</strain>
        <tissue evidence="4">Soma without cirri and trophi</tissue>
    </source>
</reference>
<dbReference type="Proteomes" id="UP000440578">
    <property type="component" value="Unassembled WGS sequence"/>
</dbReference>
<dbReference type="InterPro" id="IPR029071">
    <property type="entry name" value="Ubiquitin-like_domsf"/>
</dbReference>
<evidence type="ECO:0000313" key="4">
    <source>
        <dbReference type="EMBL" id="KAF0311289.1"/>
    </source>
</evidence>
<protein>
    <submittedName>
        <fullName evidence="4">Ubiquitin-like protein 7</fullName>
    </submittedName>
</protein>
<comment type="caution">
    <text evidence="4">The sequence shown here is derived from an EMBL/GenBank/DDBJ whole genome shotgun (WGS) entry which is preliminary data.</text>
</comment>
<name>A0A6A4X1D4_AMPAM</name>
<feature type="domain" description="Ubiquitin-like" evidence="3">
    <location>
        <begin position="28"/>
        <end position="75"/>
    </location>
</feature>
<keyword evidence="5" id="KW-1185">Reference proteome</keyword>
<dbReference type="AlphaFoldDB" id="A0A6A4X1D4"/>
<dbReference type="Gene3D" id="3.10.20.90">
    <property type="entry name" value="Phosphatidylinositol 3-kinase Catalytic Subunit, Chain A, domain 1"/>
    <property type="match status" value="1"/>
</dbReference>
<dbReference type="PANTHER" id="PTHR10677">
    <property type="entry name" value="UBIQUILIN"/>
    <property type="match status" value="1"/>
</dbReference>
<dbReference type="PANTHER" id="PTHR10677:SF3">
    <property type="entry name" value="FI07626P-RELATED"/>
    <property type="match status" value="1"/>
</dbReference>
<dbReference type="InterPro" id="IPR015940">
    <property type="entry name" value="UBA"/>
</dbReference>
<feature type="compositionally biased region" description="Acidic residues" evidence="1">
    <location>
        <begin position="217"/>
        <end position="227"/>
    </location>
</feature>
<organism evidence="4 5">
    <name type="scientific">Amphibalanus amphitrite</name>
    <name type="common">Striped barnacle</name>
    <name type="synonym">Balanus amphitrite</name>
    <dbReference type="NCBI Taxonomy" id="1232801"/>
    <lineage>
        <taxon>Eukaryota</taxon>
        <taxon>Metazoa</taxon>
        <taxon>Ecdysozoa</taxon>
        <taxon>Arthropoda</taxon>
        <taxon>Crustacea</taxon>
        <taxon>Multicrustacea</taxon>
        <taxon>Cirripedia</taxon>
        <taxon>Thoracica</taxon>
        <taxon>Thoracicalcarea</taxon>
        <taxon>Balanomorpha</taxon>
        <taxon>Balanoidea</taxon>
        <taxon>Balanidae</taxon>
        <taxon>Amphibalaninae</taxon>
        <taxon>Amphibalanus</taxon>
    </lineage>
</organism>
<dbReference type="InterPro" id="IPR015496">
    <property type="entry name" value="Ubiquilin"/>
</dbReference>
<dbReference type="SUPFAM" id="SSF54236">
    <property type="entry name" value="Ubiquitin-like"/>
    <property type="match status" value="1"/>
</dbReference>
<accession>A0A6A4X1D4</accession>
<dbReference type="SMART" id="SM00165">
    <property type="entry name" value="UBA"/>
    <property type="match status" value="1"/>
</dbReference>
<dbReference type="CDD" id="cd17039">
    <property type="entry name" value="Ubl_ubiquitin_like"/>
    <property type="match status" value="1"/>
</dbReference>
<dbReference type="OrthoDB" id="10016665at2759"/>
<dbReference type="PROSITE" id="PS50053">
    <property type="entry name" value="UBIQUITIN_2"/>
    <property type="match status" value="1"/>
</dbReference>
<dbReference type="EMBL" id="VIIS01000247">
    <property type="protein sequence ID" value="KAF0311289.1"/>
    <property type="molecule type" value="Genomic_DNA"/>
</dbReference>
<evidence type="ECO:0000256" key="1">
    <source>
        <dbReference type="SAM" id="MobiDB-lite"/>
    </source>
</evidence>
<evidence type="ECO:0000259" key="2">
    <source>
        <dbReference type="PROSITE" id="PS50030"/>
    </source>
</evidence>
<dbReference type="PROSITE" id="PS50030">
    <property type="entry name" value="UBA"/>
    <property type="match status" value="1"/>
</dbReference>
<gene>
    <name evidence="4" type="primary">UBL7</name>
    <name evidence="4" type="ORF">FJT64_017890</name>
</gene>
<feature type="domain" description="UBA" evidence="2">
    <location>
        <begin position="288"/>
        <end position="330"/>
    </location>
</feature>